<dbReference type="AlphaFoldDB" id="A0A127VF83"/>
<dbReference type="PROSITE" id="PS50109">
    <property type="entry name" value="HIS_KIN"/>
    <property type="match status" value="1"/>
</dbReference>
<dbReference type="PATRIC" id="fig|188932.3.peg.3257"/>
<dbReference type="SUPFAM" id="SSF55874">
    <property type="entry name" value="ATPase domain of HSP90 chaperone/DNA topoisomerase II/histidine kinase"/>
    <property type="match status" value="1"/>
</dbReference>
<dbReference type="KEGG" id="pcm:AY601_3125"/>
<dbReference type="Pfam" id="PF01590">
    <property type="entry name" value="GAF"/>
    <property type="match status" value="1"/>
</dbReference>
<dbReference type="CDD" id="cd00082">
    <property type="entry name" value="HisKA"/>
    <property type="match status" value="1"/>
</dbReference>
<reference evidence="5 6" key="1">
    <citation type="submission" date="2016-03" db="EMBL/GenBank/DDBJ databases">
        <title>Complete genome sequence of Pedobacter cryoconitis PAMC 27485.</title>
        <authorList>
            <person name="Lee J."/>
            <person name="Kim O.-S."/>
        </authorList>
    </citation>
    <scope>NUCLEOTIDE SEQUENCE [LARGE SCALE GENOMIC DNA]</scope>
    <source>
        <strain evidence="5 6">PAMC 27485</strain>
    </source>
</reference>
<dbReference type="RefSeq" id="WP_068402633.1">
    <property type="nucleotide sequence ID" value="NZ_CP014504.1"/>
</dbReference>
<dbReference type="InterPro" id="IPR005467">
    <property type="entry name" value="His_kinase_dom"/>
</dbReference>
<dbReference type="PANTHER" id="PTHR43102:SF2">
    <property type="entry name" value="GAF DOMAIN-CONTAINING PROTEIN"/>
    <property type="match status" value="1"/>
</dbReference>
<keyword evidence="6" id="KW-1185">Reference proteome</keyword>
<comment type="catalytic activity">
    <reaction evidence="1">
        <text>ATP + protein L-histidine = ADP + protein N-phospho-L-histidine.</text>
        <dbReference type="EC" id="2.7.13.3"/>
    </reaction>
</comment>
<evidence type="ECO:0000256" key="3">
    <source>
        <dbReference type="ARBA" id="ARBA00022553"/>
    </source>
</evidence>
<proteinExistence type="predicted"/>
<dbReference type="SUPFAM" id="SSF47384">
    <property type="entry name" value="Homodimeric domain of signal transducing histidine kinase"/>
    <property type="match status" value="1"/>
</dbReference>
<keyword evidence="5" id="KW-0808">Transferase</keyword>
<dbReference type="Gene3D" id="3.30.565.10">
    <property type="entry name" value="Histidine kinase-like ATPase, C-terminal domain"/>
    <property type="match status" value="1"/>
</dbReference>
<organism evidence="5 6">
    <name type="scientific">Pedobacter cryoconitis</name>
    <dbReference type="NCBI Taxonomy" id="188932"/>
    <lineage>
        <taxon>Bacteria</taxon>
        <taxon>Pseudomonadati</taxon>
        <taxon>Bacteroidota</taxon>
        <taxon>Sphingobacteriia</taxon>
        <taxon>Sphingobacteriales</taxon>
        <taxon>Sphingobacteriaceae</taxon>
        <taxon>Pedobacter</taxon>
    </lineage>
</organism>
<evidence type="ECO:0000313" key="6">
    <source>
        <dbReference type="Proteomes" id="UP000071561"/>
    </source>
</evidence>
<dbReference type="Gene3D" id="3.30.450.40">
    <property type="match status" value="1"/>
</dbReference>
<dbReference type="InterPro" id="IPR004358">
    <property type="entry name" value="Sig_transdc_His_kin-like_C"/>
</dbReference>
<evidence type="ECO:0000259" key="4">
    <source>
        <dbReference type="PROSITE" id="PS50109"/>
    </source>
</evidence>
<dbReference type="InterPro" id="IPR003594">
    <property type="entry name" value="HATPase_dom"/>
</dbReference>
<dbReference type="OrthoDB" id="9811889at2"/>
<name>A0A127VF83_9SPHI</name>
<dbReference type="PANTHER" id="PTHR43102">
    <property type="entry name" value="SLR1143 PROTEIN"/>
    <property type="match status" value="1"/>
</dbReference>
<keyword evidence="3" id="KW-0597">Phosphoprotein</keyword>
<dbReference type="InterPro" id="IPR029016">
    <property type="entry name" value="GAF-like_dom_sf"/>
</dbReference>
<dbReference type="Gene3D" id="1.10.287.130">
    <property type="match status" value="1"/>
</dbReference>
<gene>
    <name evidence="5" type="ORF">AY601_3125</name>
</gene>
<dbReference type="SMART" id="SM00388">
    <property type="entry name" value="HisKA"/>
    <property type="match status" value="1"/>
</dbReference>
<dbReference type="SMART" id="SM00387">
    <property type="entry name" value="HATPase_c"/>
    <property type="match status" value="1"/>
</dbReference>
<dbReference type="PRINTS" id="PR00344">
    <property type="entry name" value="BCTRLSENSOR"/>
</dbReference>
<dbReference type="SUPFAM" id="SSF55781">
    <property type="entry name" value="GAF domain-like"/>
    <property type="match status" value="1"/>
</dbReference>
<dbReference type="EMBL" id="CP014504">
    <property type="protein sequence ID" value="AMP99996.1"/>
    <property type="molecule type" value="Genomic_DNA"/>
</dbReference>
<evidence type="ECO:0000256" key="1">
    <source>
        <dbReference type="ARBA" id="ARBA00000085"/>
    </source>
</evidence>
<evidence type="ECO:0000256" key="2">
    <source>
        <dbReference type="ARBA" id="ARBA00012438"/>
    </source>
</evidence>
<dbReference type="InterPro" id="IPR003018">
    <property type="entry name" value="GAF"/>
</dbReference>
<dbReference type="InterPro" id="IPR036097">
    <property type="entry name" value="HisK_dim/P_sf"/>
</dbReference>
<keyword evidence="5" id="KW-0418">Kinase</keyword>
<evidence type="ECO:0000313" key="5">
    <source>
        <dbReference type="EMBL" id="AMP99996.1"/>
    </source>
</evidence>
<dbReference type="GO" id="GO:0000155">
    <property type="term" value="F:phosphorelay sensor kinase activity"/>
    <property type="evidence" value="ECO:0007669"/>
    <property type="project" value="InterPro"/>
</dbReference>
<dbReference type="EC" id="2.7.13.3" evidence="2"/>
<sequence>MKMFQNPTPENEQERILSLAEFDIDYSSMENNFKDLAHLAAKIAGTEISLVNLIDTFTQWTYSSYGLDDIVQSPREETVCQYTVSLSSTEEYFEVPDMSADDRFKEFPAMSGPPNLRYYFGVPLTTSEGVHIGSLCVLDKNLRELSPEKIELLKIVADEVVNRLKALKAIAGLKHRLEEVRETQKKVAHDIRGPIAGIVGLAAVIAEQGNNNNLDEVLEFIAMIHKSGRSVLELADEILTEGKTSALNGDEFNLLVFKEKLERLYLPQSLNKNITFQININEKNEHIAFIKNKLLQITGNLISNAMKFTPQDGTVTVNLDLEIDVSQYKLKIKVEDSGVGMNEDTINCIMEGKTATTDGTVGEKGYGFGLSLVKHLVNSLHGNFNIHSEIGTGTTFEITLIQHHL</sequence>
<feature type="domain" description="Histidine kinase" evidence="4">
    <location>
        <begin position="186"/>
        <end position="404"/>
    </location>
</feature>
<dbReference type="InterPro" id="IPR036890">
    <property type="entry name" value="HATPase_C_sf"/>
</dbReference>
<protein>
    <recommendedName>
        <fullName evidence="2">histidine kinase</fullName>
        <ecNumber evidence="2">2.7.13.3</ecNumber>
    </recommendedName>
</protein>
<dbReference type="InterPro" id="IPR003661">
    <property type="entry name" value="HisK_dim/P_dom"/>
</dbReference>
<dbReference type="Proteomes" id="UP000071561">
    <property type="component" value="Chromosome"/>
</dbReference>
<accession>A0A127VF83</accession>
<dbReference type="Pfam" id="PF02518">
    <property type="entry name" value="HATPase_c"/>
    <property type="match status" value="1"/>
</dbReference>